<keyword evidence="1" id="KW-0812">Transmembrane</keyword>
<sequence length="459" mass="48248">MPVVVVVLALVLGALAAATVWLDVANSATAIPPGTGLEAGWVGALAGLAQLVPGLLLLWRLPRHPIAWVLVGSGAAWVVDSFCASWTAYAVYTRPGLPGASATFYVYQRLGAALLLGLPVLLLLFPDGRLPRARGWRRASVASIALTALLPVVLAFVPSHVAEEVTDSALPAPLAALDIDPFSVPLPDAVWRVLLSVAFVGAWVSMLVPVAVVVRRYRRSVGERRAQLRWLVWAAGVDLVLLVAGWLSDDPVSGILLAASVGVTSAAVVVAVTRHRLYDIDRLLPATFVYAVLALLVVAVDALVFAAAGAVLGQRDSALVAIGIVAAVYGPLRDRVSTLVRRLFRGSRDDPYAVVSALAERLEVSSDPSDQLLAVARSVAEAFRSPFVRVEIEQASGETLHVEHGTPSRSPLVLPVVYRGEDIGRLLLEPAGAPACPTATSACSATWCARPRPPPGPAS</sequence>
<evidence type="ECO:0000313" key="2">
    <source>
        <dbReference type="EMBL" id="GAA1992193.1"/>
    </source>
</evidence>
<feature type="transmembrane region" description="Helical" evidence="1">
    <location>
        <begin position="138"/>
        <end position="157"/>
    </location>
</feature>
<proteinExistence type="predicted"/>
<feature type="transmembrane region" description="Helical" evidence="1">
    <location>
        <begin position="40"/>
        <end position="59"/>
    </location>
</feature>
<evidence type="ECO:0000256" key="1">
    <source>
        <dbReference type="SAM" id="Phobius"/>
    </source>
</evidence>
<feature type="transmembrane region" description="Helical" evidence="1">
    <location>
        <begin position="66"/>
        <end position="92"/>
    </location>
</feature>
<reference evidence="3" key="1">
    <citation type="journal article" date="2019" name="Int. J. Syst. Evol. Microbiol.">
        <title>The Global Catalogue of Microorganisms (GCM) 10K type strain sequencing project: providing services to taxonomists for standard genome sequencing and annotation.</title>
        <authorList>
            <consortium name="The Broad Institute Genomics Platform"/>
            <consortium name="The Broad Institute Genome Sequencing Center for Infectious Disease"/>
            <person name="Wu L."/>
            <person name="Ma J."/>
        </authorList>
    </citation>
    <scope>NUCLEOTIDE SEQUENCE [LARGE SCALE GENOMIC DNA]</scope>
    <source>
        <strain evidence="3">JCM 15628</strain>
    </source>
</reference>
<keyword evidence="3" id="KW-1185">Reference proteome</keyword>
<feature type="transmembrane region" description="Helical" evidence="1">
    <location>
        <begin position="104"/>
        <end position="126"/>
    </location>
</feature>
<feature type="transmembrane region" description="Helical" evidence="1">
    <location>
        <begin position="317"/>
        <end position="332"/>
    </location>
</feature>
<keyword evidence="1" id="KW-1133">Transmembrane helix</keyword>
<feature type="transmembrane region" description="Helical" evidence="1">
    <location>
        <begin position="253"/>
        <end position="272"/>
    </location>
</feature>
<feature type="transmembrane region" description="Helical" evidence="1">
    <location>
        <begin position="189"/>
        <end position="214"/>
    </location>
</feature>
<gene>
    <name evidence="2" type="ORF">GCM10009817_37930</name>
</gene>
<name>A0ABP5E7Q1_9MICO</name>
<comment type="caution">
    <text evidence="2">The sequence shown here is derived from an EMBL/GenBank/DDBJ whole genome shotgun (WGS) entry which is preliminary data.</text>
</comment>
<keyword evidence="1" id="KW-0472">Membrane</keyword>
<organism evidence="2 3">
    <name type="scientific">Terrabacter lapilli</name>
    <dbReference type="NCBI Taxonomy" id="436231"/>
    <lineage>
        <taxon>Bacteria</taxon>
        <taxon>Bacillati</taxon>
        <taxon>Actinomycetota</taxon>
        <taxon>Actinomycetes</taxon>
        <taxon>Micrococcales</taxon>
        <taxon>Intrasporangiaceae</taxon>
        <taxon>Terrabacter</taxon>
    </lineage>
</organism>
<dbReference type="EMBL" id="BAAAPU010000011">
    <property type="protein sequence ID" value="GAA1992193.1"/>
    <property type="molecule type" value="Genomic_DNA"/>
</dbReference>
<feature type="transmembrane region" description="Helical" evidence="1">
    <location>
        <begin position="284"/>
        <end position="311"/>
    </location>
</feature>
<protein>
    <submittedName>
        <fullName evidence="2">Uncharacterized protein</fullName>
    </submittedName>
</protein>
<feature type="transmembrane region" description="Helical" evidence="1">
    <location>
        <begin position="226"/>
        <end position="247"/>
    </location>
</feature>
<evidence type="ECO:0000313" key="3">
    <source>
        <dbReference type="Proteomes" id="UP001500013"/>
    </source>
</evidence>
<dbReference type="Proteomes" id="UP001500013">
    <property type="component" value="Unassembled WGS sequence"/>
</dbReference>
<accession>A0ABP5E7Q1</accession>